<dbReference type="FunFam" id="3.40.630.10:FF:000008">
    <property type="entry name" value="Endoplasmic reticulum metallopeptidase 1"/>
    <property type="match status" value="1"/>
</dbReference>
<dbReference type="STRING" id="1555241.A0A4P9XCG9"/>
<keyword evidence="6 14" id="KW-0479">Metal-binding</keyword>
<comment type="similarity">
    <text evidence="3 14">Belongs to the peptidase M28 family.</text>
</comment>
<dbReference type="AlphaFoldDB" id="A0A4P9XCG9"/>
<evidence type="ECO:0000256" key="4">
    <source>
        <dbReference type="ARBA" id="ARBA00022670"/>
    </source>
</evidence>
<dbReference type="EMBL" id="ML014128">
    <property type="protein sequence ID" value="RKP03112.1"/>
    <property type="molecule type" value="Genomic_DNA"/>
</dbReference>
<organism evidence="16 17">
    <name type="scientific">Caulochytrium protostelioides</name>
    <dbReference type="NCBI Taxonomy" id="1555241"/>
    <lineage>
        <taxon>Eukaryota</taxon>
        <taxon>Fungi</taxon>
        <taxon>Fungi incertae sedis</taxon>
        <taxon>Chytridiomycota</taxon>
        <taxon>Chytridiomycota incertae sedis</taxon>
        <taxon>Chytridiomycetes</taxon>
        <taxon>Caulochytriales</taxon>
        <taxon>Caulochytriaceae</taxon>
        <taxon>Caulochytrium</taxon>
    </lineage>
</organism>
<reference evidence="17" key="1">
    <citation type="journal article" date="2018" name="Nat. Microbiol.">
        <title>Leveraging single-cell genomics to expand the fungal tree of life.</title>
        <authorList>
            <person name="Ahrendt S.R."/>
            <person name="Quandt C.A."/>
            <person name="Ciobanu D."/>
            <person name="Clum A."/>
            <person name="Salamov A."/>
            <person name="Andreopoulos B."/>
            <person name="Cheng J.F."/>
            <person name="Woyke T."/>
            <person name="Pelin A."/>
            <person name="Henrissat B."/>
            <person name="Reynolds N.K."/>
            <person name="Benny G.L."/>
            <person name="Smith M.E."/>
            <person name="James T.Y."/>
            <person name="Grigoriev I.V."/>
        </authorList>
    </citation>
    <scope>NUCLEOTIDE SEQUENCE [LARGE SCALE GENOMIC DNA]</scope>
    <source>
        <strain evidence="17">ATCC 52028</strain>
    </source>
</reference>
<dbReference type="EC" id="3.4.-.-" evidence="14"/>
<dbReference type="InterPro" id="IPR045175">
    <property type="entry name" value="M28_fam"/>
</dbReference>
<evidence type="ECO:0000256" key="8">
    <source>
        <dbReference type="ARBA" id="ARBA00022824"/>
    </source>
</evidence>
<evidence type="ECO:0000259" key="15">
    <source>
        <dbReference type="Pfam" id="PF04389"/>
    </source>
</evidence>
<comment type="subcellular location">
    <subcellularLocation>
        <location evidence="2">Endoplasmic reticulum membrane</location>
        <topology evidence="2">Multi-pass membrane protein</topology>
    </subcellularLocation>
</comment>
<keyword evidence="5" id="KW-0812">Transmembrane</keyword>
<dbReference type="Proteomes" id="UP000274922">
    <property type="component" value="Unassembled WGS sequence"/>
</dbReference>
<keyword evidence="8" id="KW-0256">Endoplasmic reticulum</keyword>
<evidence type="ECO:0000256" key="1">
    <source>
        <dbReference type="ARBA" id="ARBA00001947"/>
    </source>
</evidence>
<keyword evidence="9 14" id="KW-0862">Zinc</keyword>
<evidence type="ECO:0000256" key="10">
    <source>
        <dbReference type="ARBA" id="ARBA00022989"/>
    </source>
</evidence>
<evidence type="ECO:0000256" key="7">
    <source>
        <dbReference type="ARBA" id="ARBA00022801"/>
    </source>
</evidence>
<evidence type="ECO:0000256" key="12">
    <source>
        <dbReference type="ARBA" id="ARBA00023136"/>
    </source>
</evidence>
<feature type="domain" description="Peptidase M28" evidence="15">
    <location>
        <begin position="123"/>
        <end position="314"/>
    </location>
</feature>
<dbReference type="SUPFAM" id="SSF53187">
    <property type="entry name" value="Zn-dependent exopeptidases"/>
    <property type="match status" value="1"/>
</dbReference>
<evidence type="ECO:0000256" key="11">
    <source>
        <dbReference type="ARBA" id="ARBA00023049"/>
    </source>
</evidence>
<evidence type="ECO:0000256" key="14">
    <source>
        <dbReference type="RuleBase" id="RU361240"/>
    </source>
</evidence>
<keyword evidence="12" id="KW-0472">Membrane</keyword>
<dbReference type="InterPro" id="IPR007484">
    <property type="entry name" value="Peptidase_M28"/>
</dbReference>
<dbReference type="GO" id="GO:0005789">
    <property type="term" value="C:endoplasmic reticulum membrane"/>
    <property type="evidence" value="ECO:0007669"/>
    <property type="project" value="UniProtKB-SubCell"/>
</dbReference>
<feature type="non-terminal residue" evidence="16">
    <location>
        <position position="321"/>
    </location>
</feature>
<protein>
    <recommendedName>
        <fullName evidence="14">Peptide hydrolase</fullName>
        <ecNumber evidence="14">3.4.-.-</ecNumber>
    </recommendedName>
</protein>
<gene>
    <name evidence="16" type="ORF">CXG81DRAFT_9958</name>
</gene>
<evidence type="ECO:0000256" key="2">
    <source>
        <dbReference type="ARBA" id="ARBA00004477"/>
    </source>
</evidence>
<dbReference type="GO" id="GO:0046872">
    <property type="term" value="F:metal ion binding"/>
    <property type="evidence" value="ECO:0007669"/>
    <property type="project" value="UniProtKB-KW"/>
</dbReference>
<comment type="cofactor">
    <cofactor evidence="1">
        <name>Zn(2+)</name>
        <dbReference type="ChEBI" id="CHEBI:29105"/>
    </cofactor>
</comment>
<accession>A0A4P9XCG9</accession>
<dbReference type="PANTHER" id="PTHR12147">
    <property type="entry name" value="METALLOPEPTIDASE M28 FAMILY MEMBER"/>
    <property type="match status" value="1"/>
</dbReference>
<keyword evidence="11" id="KW-0482">Metalloprotease</keyword>
<evidence type="ECO:0000256" key="13">
    <source>
        <dbReference type="ARBA" id="ARBA00023180"/>
    </source>
</evidence>
<keyword evidence="4 14" id="KW-0645">Protease</keyword>
<keyword evidence="13" id="KW-0325">Glycoprotein</keyword>
<dbReference type="PANTHER" id="PTHR12147:SF22">
    <property type="entry name" value="ENDOPLASMIC RETICULUM METALLOPEPTIDASE 1"/>
    <property type="match status" value="1"/>
</dbReference>
<evidence type="ECO:0000256" key="6">
    <source>
        <dbReference type="ARBA" id="ARBA00022723"/>
    </source>
</evidence>
<evidence type="ECO:0000313" key="16">
    <source>
        <dbReference type="EMBL" id="RKP03112.1"/>
    </source>
</evidence>
<evidence type="ECO:0000256" key="9">
    <source>
        <dbReference type="ARBA" id="ARBA00022833"/>
    </source>
</evidence>
<evidence type="ECO:0000256" key="3">
    <source>
        <dbReference type="ARBA" id="ARBA00010918"/>
    </source>
</evidence>
<keyword evidence="17" id="KW-1185">Reference proteome</keyword>
<evidence type="ECO:0000256" key="5">
    <source>
        <dbReference type="ARBA" id="ARBA00022692"/>
    </source>
</evidence>
<evidence type="ECO:0000313" key="17">
    <source>
        <dbReference type="Proteomes" id="UP000274922"/>
    </source>
</evidence>
<dbReference type="GO" id="GO:0006508">
    <property type="term" value="P:proteolysis"/>
    <property type="evidence" value="ECO:0007669"/>
    <property type="project" value="UniProtKB-KW"/>
</dbReference>
<dbReference type="Pfam" id="PF04389">
    <property type="entry name" value="Peptidase_M28"/>
    <property type="match status" value="1"/>
</dbReference>
<dbReference type="OrthoDB" id="76293at2759"/>
<name>A0A4P9XCG9_9FUNG</name>
<dbReference type="GO" id="GO:0008235">
    <property type="term" value="F:metalloexopeptidase activity"/>
    <property type="evidence" value="ECO:0007669"/>
    <property type="project" value="InterPro"/>
</dbReference>
<dbReference type="Gene3D" id="3.40.630.10">
    <property type="entry name" value="Zn peptidases"/>
    <property type="match status" value="1"/>
</dbReference>
<keyword evidence="7 14" id="KW-0378">Hydrolase</keyword>
<proteinExistence type="inferred from homology"/>
<sequence>MLWIGLVFVINYQRNNLPAPRPAVDTQGRPQPSEAFAREVTYQLSHDYGMRVLGTQALDDSMDYLLARLYDLKHRASALDHDHGHDDPTQVPDFDITTQYADGSHLFEIMGQPVVKMFSNITNIAVRIGCGAACNAHTILMNGHVDSTIVSPGASDDAATIGVMLDMVRLYSLKPRSYYKNAIVFLFNGAEESLQDASYAFVTQHPFSASVRTVLNMDSMGSSGKALLFQATAPEVIRAYARVPYPHASVASSDVFKTGIIVSDTDFRQFEAYGHLRGIDTAFYRNSYLYHTLLDLEHNIERGSIQALAENSAVLLDVLAT</sequence>
<keyword evidence="10" id="KW-1133">Transmembrane helix</keyword>